<proteinExistence type="inferred from homology"/>
<keyword evidence="2 8" id="KW-0732">Signal</keyword>
<comment type="similarity">
    <text evidence="8">Belongs to the Pal lipoprotein family.</text>
</comment>
<dbReference type="AlphaFoldDB" id="A0AA48GVL6"/>
<evidence type="ECO:0000313" key="11">
    <source>
        <dbReference type="EMBL" id="BDU72646.1"/>
    </source>
</evidence>
<evidence type="ECO:0000256" key="3">
    <source>
        <dbReference type="ARBA" id="ARBA00023136"/>
    </source>
</evidence>
<dbReference type="InterPro" id="IPR006664">
    <property type="entry name" value="OMP_bac"/>
</dbReference>
<gene>
    <name evidence="8" type="primary">pal</name>
    <name evidence="11" type="ORF">METEAL_18200</name>
</gene>
<dbReference type="GO" id="GO:0009279">
    <property type="term" value="C:cell outer membrane"/>
    <property type="evidence" value="ECO:0007669"/>
    <property type="project" value="UniProtKB-SubCell"/>
</dbReference>
<organism evidence="11 12">
    <name type="scientific">Mesoterricola silvestris</name>
    <dbReference type="NCBI Taxonomy" id="2927979"/>
    <lineage>
        <taxon>Bacteria</taxon>
        <taxon>Pseudomonadati</taxon>
        <taxon>Acidobacteriota</taxon>
        <taxon>Holophagae</taxon>
        <taxon>Holophagales</taxon>
        <taxon>Holophagaceae</taxon>
        <taxon>Mesoterricola</taxon>
    </lineage>
</organism>
<dbReference type="SUPFAM" id="SSF103088">
    <property type="entry name" value="OmpA-like"/>
    <property type="match status" value="1"/>
</dbReference>
<keyword evidence="12" id="KW-1185">Reference proteome</keyword>
<dbReference type="GO" id="GO:0051301">
    <property type="term" value="P:cell division"/>
    <property type="evidence" value="ECO:0007669"/>
    <property type="project" value="UniProtKB-KW"/>
</dbReference>
<dbReference type="Gene3D" id="3.30.1330.60">
    <property type="entry name" value="OmpA-like domain"/>
    <property type="match status" value="1"/>
</dbReference>
<evidence type="ECO:0000313" key="12">
    <source>
        <dbReference type="Proteomes" id="UP001238179"/>
    </source>
</evidence>
<name>A0AA48GVL6_9BACT</name>
<dbReference type="Proteomes" id="UP001238179">
    <property type="component" value="Chromosome"/>
</dbReference>
<evidence type="ECO:0000259" key="10">
    <source>
        <dbReference type="PROSITE" id="PS51123"/>
    </source>
</evidence>
<dbReference type="InterPro" id="IPR039001">
    <property type="entry name" value="Pal"/>
</dbReference>
<dbReference type="InterPro" id="IPR036737">
    <property type="entry name" value="OmpA-like_sf"/>
</dbReference>
<evidence type="ECO:0000256" key="6">
    <source>
        <dbReference type="ARBA" id="ARBA00023288"/>
    </source>
</evidence>
<comment type="subcellular location">
    <subcellularLocation>
        <location evidence="8">Cell outer membrane</location>
        <topology evidence="8">Lipid-anchor</topology>
    </subcellularLocation>
</comment>
<keyword evidence="3 8" id="KW-0472">Membrane</keyword>
<dbReference type="KEGG" id="msil:METEAL_18200"/>
<accession>A0AA48GVL6</accession>
<dbReference type="PRINTS" id="PR01021">
    <property type="entry name" value="OMPADOMAIN"/>
</dbReference>
<keyword evidence="7" id="KW-0131">Cell cycle</keyword>
<dbReference type="EMBL" id="AP027080">
    <property type="protein sequence ID" value="BDU72646.1"/>
    <property type="molecule type" value="Genomic_DNA"/>
</dbReference>
<dbReference type="RefSeq" id="WP_316415558.1">
    <property type="nucleotide sequence ID" value="NZ_AP027080.1"/>
</dbReference>
<dbReference type="PANTHER" id="PTHR30329:SF21">
    <property type="entry name" value="LIPOPROTEIN YIAD-RELATED"/>
    <property type="match status" value="1"/>
</dbReference>
<evidence type="ECO:0000256" key="8">
    <source>
        <dbReference type="HAMAP-Rule" id="MF_02204"/>
    </source>
</evidence>
<feature type="compositionally biased region" description="Pro residues" evidence="9">
    <location>
        <begin position="26"/>
        <end position="38"/>
    </location>
</feature>
<feature type="region of interest" description="Disordered" evidence="9">
    <location>
        <begin position="26"/>
        <end position="64"/>
    </location>
</feature>
<evidence type="ECO:0000256" key="7">
    <source>
        <dbReference type="ARBA" id="ARBA00023306"/>
    </source>
</evidence>
<keyword evidence="6 8" id="KW-0449">Lipoprotein</keyword>
<keyword evidence="4 8" id="KW-0564">Palmitate</keyword>
<reference evidence="12" key="1">
    <citation type="journal article" date="2023" name="Int. J. Syst. Evol. Microbiol.">
        <title>Mesoterricola silvestris gen. nov., sp. nov., Mesoterricola sediminis sp. nov., Geothrix oryzae sp. nov., Geothrix edaphica sp. nov., Geothrix rubra sp. nov., and Geothrix limicola sp. nov., six novel members of Acidobacteriota isolated from soils.</title>
        <authorList>
            <person name="Itoh H."/>
            <person name="Sugisawa Y."/>
            <person name="Mise K."/>
            <person name="Xu Z."/>
            <person name="Kuniyasu M."/>
            <person name="Ushijima N."/>
            <person name="Kawano K."/>
            <person name="Kobayashi E."/>
            <person name="Shiratori Y."/>
            <person name="Masuda Y."/>
            <person name="Senoo K."/>
        </authorList>
    </citation>
    <scope>NUCLEOTIDE SEQUENCE [LARGE SCALE GENOMIC DNA]</scope>
    <source>
        <strain evidence="12">W79</strain>
    </source>
</reference>
<dbReference type="InterPro" id="IPR014169">
    <property type="entry name" value="Pal_lipo_C"/>
</dbReference>
<feature type="compositionally biased region" description="Basic and acidic residues" evidence="9">
    <location>
        <begin position="47"/>
        <end position="64"/>
    </location>
</feature>
<dbReference type="HAMAP" id="MF_02204">
    <property type="entry name" value="Pal"/>
    <property type="match status" value="1"/>
</dbReference>
<protein>
    <recommendedName>
        <fullName evidence="8">Peptidoglycan-associated lipoprotein</fullName>
        <shortName evidence="8">PAL</shortName>
    </recommendedName>
</protein>
<evidence type="ECO:0000256" key="4">
    <source>
        <dbReference type="ARBA" id="ARBA00023139"/>
    </source>
</evidence>
<dbReference type="PROSITE" id="PS51123">
    <property type="entry name" value="OMPA_2"/>
    <property type="match status" value="1"/>
</dbReference>
<feature type="domain" description="OmpA-like" evidence="10">
    <location>
        <begin position="83"/>
        <end position="197"/>
    </location>
</feature>
<keyword evidence="1" id="KW-0132">Cell division</keyword>
<evidence type="ECO:0000256" key="1">
    <source>
        <dbReference type="ARBA" id="ARBA00022618"/>
    </source>
</evidence>
<dbReference type="PROSITE" id="PS51257">
    <property type="entry name" value="PROKAR_LIPOPROTEIN"/>
    <property type="match status" value="1"/>
</dbReference>
<evidence type="ECO:0000256" key="9">
    <source>
        <dbReference type="SAM" id="MobiDB-lite"/>
    </source>
</evidence>
<dbReference type="CDD" id="cd07185">
    <property type="entry name" value="OmpA_C-like"/>
    <property type="match status" value="1"/>
</dbReference>
<dbReference type="InterPro" id="IPR050330">
    <property type="entry name" value="Bact_OuterMem_StrucFunc"/>
</dbReference>
<evidence type="ECO:0000256" key="2">
    <source>
        <dbReference type="ARBA" id="ARBA00022729"/>
    </source>
</evidence>
<dbReference type="NCBIfam" id="TIGR02802">
    <property type="entry name" value="Pal_lipo"/>
    <property type="match status" value="1"/>
</dbReference>
<sequence length="197" mass="21256">MRFVRNLIPLSVVLTLGIGVACKKPAPAPVEPPKPTAPAGPTQEEIDAQKRAAEEAARRKAEAEAEAARKAAAAAEAEKAAAYQRAADAALKNINFAFDKSDIREADKGKLQAIADFMKAYPQAKVQIAGHCDERGTVEYNLALGERRSHAAQAYLVGLGVASDRLTTISYGKEKPLVTGKDEASWLENRRDEFKLQ</sequence>
<dbReference type="PANTHER" id="PTHR30329">
    <property type="entry name" value="STATOR ELEMENT OF FLAGELLAR MOTOR COMPLEX"/>
    <property type="match status" value="1"/>
</dbReference>
<evidence type="ECO:0000256" key="5">
    <source>
        <dbReference type="ARBA" id="ARBA00023237"/>
    </source>
</evidence>
<keyword evidence="5 8" id="KW-0998">Cell outer membrane</keyword>
<dbReference type="Pfam" id="PF00691">
    <property type="entry name" value="OmpA"/>
    <property type="match status" value="1"/>
</dbReference>
<dbReference type="InterPro" id="IPR006665">
    <property type="entry name" value="OmpA-like"/>
</dbReference>